<evidence type="ECO:0000259" key="3">
    <source>
        <dbReference type="Pfam" id="PF00078"/>
    </source>
</evidence>
<dbReference type="InterPro" id="IPR025724">
    <property type="entry name" value="GAG-pre-integrase_dom"/>
</dbReference>
<proteinExistence type="predicted"/>
<feature type="domain" description="GAG-pre-integrase" evidence="5">
    <location>
        <begin position="540"/>
        <end position="607"/>
    </location>
</feature>
<dbReference type="SUPFAM" id="SSF56672">
    <property type="entry name" value="DNA/RNA polymerases"/>
    <property type="match status" value="2"/>
</dbReference>
<dbReference type="PANTHER" id="PTHR37610">
    <property type="entry name" value="CCHC-TYPE DOMAIN-CONTAINING PROTEIN"/>
    <property type="match status" value="1"/>
</dbReference>
<dbReference type="PANTHER" id="PTHR37610:SF97">
    <property type="entry name" value="RETROTRANSPOSON GAG DOMAIN-CONTAINING PROTEIN"/>
    <property type="match status" value="1"/>
</dbReference>
<evidence type="ECO:0000313" key="8">
    <source>
        <dbReference type="Proteomes" id="UP001151760"/>
    </source>
</evidence>
<reference evidence="7" key="2">
    <citation type="submission" date="2022-01" db="EMBL/GenBank/DDBJ databases">
        <authorList>
            <person name="Yamashiro T."/>
            <person name="Shiraishi A."/>
            <person name="Satake H."/>
            <person name="Nakayama K."/>
        </authorList>
    </citation>
    <scope>NUCLEOTIDE SEQUENCE</scope>
</reference>
<reference evidence="7" key="1">
    <citation type="journal article" date="2022" name="Int. J. Mol. Sci.">
        <title>Draft Genome of Tanacetum Coccineum: Genomic Comparison of Closely Related Tanacetum-Family Plants.</title>
        <authorList>
            <person name="Yamashiro T."/>
            <person name="Shiraishi A."/>
            <person name="Nakayama K."/>
            <person name="Satake H."/>
        </authorList>
    </citation>
    <scope>NUCLEOTIDE SEQUENCE</scope>
</reference>
<feature type="domain" description="Reverse transcriptase Ty1/copia-type" evidence="4">
    <location>
        <begin position="747"/>
        <end position="851"/>
    </location>
</feature>
<dbReference type="Pfam" id="PF07727">
    <property type="entry name" value="RVT_2"/>
    <property type="match status" value="1"/>
</dbReference>
<evidence type="ECO:0000259" key="5">
    <source>
        <dbReference type="Pfam" id="PF13976"/>
    </source>
</evidence>
<dbReference type="InterPro" id="IPR054722">
    <property type="entry name" value="PolX-like_BBD"/>
</dbReference>
<evidence type="ECO:0000256" key="2">
    <source>
        <dbReference type="SAM" id="MobiDB-lite"/>
    </source>
</evidence>
<dbReference type="InterPro" id="IPR043502">
    <property type="entry name" value="DNA/RNA_pol_sf"/>
</dbReference>
<comment type="caution">
    <text evidence="7">The sequence shown here is derived from an EMBL/GenBank/DDBJ whole genome shotgun (WGS) entry which is preliminary data.</text>
</comment>
<keyword evidence="1" id="KW-0064">Aspartyl protease</keyword>
<organism evidence="7 8">
    <name type="scientific">Tanacetum coccineum</name>
    <dbReference type="NCBI Taxonomy" id="301880"/>
    <lineage>
        <taxon>Eukaryota</taxon>
        <taxon>Viridiplantae</taxon>
        <taxon>Streptophyta</taxon>
        <taxon>Embryophyta</taxon>
        <taxon>Tracheophyta</taxon>
        <taxon>Spermatophyta</taxon>
        <taxon>Magnoliopsida</taxon>
        <taxon>eudicotyledons</taxon>
        <taxon>Gunneridae</taxon>
        <taxon>Pentapetalae</taxon>
        <taxon>asterids</taxon>
        <taxon>campanulids</taxon>
        <taxon>Asterales</taxon>
        <taxon>Asteraceae</taxon>
        <taxon>Asteroideae</taxon>
        <taxon>Anthemideae</taxon>
        <taxon>Anthemidinae</taxon>
        <taxon>Tanacetum</taxon>
    </lineage>
</organism>
<evidence type="ECO:0000313" key="7">
    <source>
        <dbReference type="EMBL" id="GJS67718.1"/>
    </source>
</evidence>
<feature type="domain" description="Reverse transcriptase" evidence="3">
    <location>
        <begin position="27"/>
        <end position="119"/>
    </location>
</feature>
<dbReference type="Pfam" id="PF00078">
    <property type="entry name" value="RVT_1"/>
    <property type="match status" value="1"/>
</dbReference>
<dbReference type="Pfam" id="PF22936">
    <property type="entry name" value="Pol_BBD"/>
    <property type="match status" value="1"/>
</dbReference>
<gene>
    <name evidence="7" type="ORF">Tco_0682283</name>
</gene>
<feature type="compositionally biased region" description="Basic and acidic residues" evidence="2">
    <location>
        <begin position="610"/>
        <end position="619"/>
    </location>
</feature>
<dbReference type="Pfam" id="PF13976">
    <property type="entry name" value="gag_pre-integrs"/>
    <property type="match status" value="1"/>
</dbReference>
<accession>A0ABQ4XS37</accession>
<protein>
    <submittedName>
        <fullName evidence="7">Ribonuclease H-like domain-containing protein</fullName>
    </submittedName>
</protein>
<feature type="domain" description="Retrovirus-related Pol polyprotein from transposon TNT 1-94-like beta-barrel" evidence="6">
    <location>
        <begin position="434"/>
        <end position="509"/>
    </location>
</feature>
<dbReference type="Proteomes" id="UP001151760">
    <property type="component" value="Unassembled WGS sequence"/>
</dbReference>
<keyword evidence="8" id="KW-1185">Reference proteome</keyword>
<evidence type="ECO:0000256" key="1">
    <source>
        <dbReference type="ARBA" id="ARBA00022750"/>
    </source>
</evidence>
<dbReference type="InterPro" id="IPR000477">
    <property type="entry name" value="RT_dom"/>
</dbReference>
<evidence type="ECO:0000259" key="4">
    <source>
        <dbReference type="Pfam" id="PF07727"/>
    </source>
</evidence>
<keyword evidence="1" id="KW-0645">Protease</keyword>
<dbReference type="EMBL" id="BQNB010009738">
    <property type="protein sequence ID" value="GJS67718.1"/>
    <property type="molecule type" value="Genomic_DNA"/>
</dbReference>
<sequence>MRSIGLSTLNDRQILDGPFILNEVMSWCKKKKKQTLLFKVDFEKAYDSVRWDFLDDVLGKFGFGDKWIKWIQCCLHSSKGSIIINGSPTDEFQFGRGLKQGDPLSPFLFLLIMESLHISFQRVVDAGEWSEAIHGANGKIDEISGKGANSCWINIIKEVRRLEEKGINLLLFMKKKLGNGLSLFLDDVWCDGGKLKNRFPRAYALENSKQITVGQKLAHPSLYHSFRRHPRGGLELTQVEELAKVINPVVLTQSPDSWSWTLNNSGGYTMASFKKHDIFAILQRNHNKIGFIDGTCKKDDTNPALANQWDMCNSVVFTWILNSLSSDLYVGAIYAKTAFELWTDLKDTYDKVDGSAVFNLHKSINSLSQSGASLADYYNNLYSLWKQFDANMSGKNCLNIKGTFFNGSVKFNLNFKRYFNGNTNFVVGNISLGWIVDSGANQHMIVSAKFLVNVVDISNLGLTVGNPNGTQALITKIGDLKINNITLYDVLVVPEYTISLLSVHKLSRNNKLFFGFDESNCYIQDLKANKIMGIDRQFNGLYMFDVDKACKIVSNNCISSCFVSKSLWHQRLGHPFYQVLNVLKTSLHLDSQTASDHLCDTCNKVKQTREHFPLSDRKSSKIGLSRPNDEGRVSSNDDDTELSPDVNQGNDDSGATSMDETNNTHPEGTVPNETDFINDFYEHSELNSDVEELPANTVRRSSRQTELPSSLNDFIIEGKIKYSVERVVNYANLNEDIYMTIPKGFANKDNKNKSTNDHSLFTKSKNNKFIALFLYVDDIVVTGNYVDEIDKFKSFLKSKFKIKNLGHLKYFLGIEVIKSYKDLCLSQRKYCLELLKDYGLLGCKPVFTPMVPNFVLPYEPTEDDPLLDSITRYQKLLEKLIYLTHIRPDIAYSIHCLAQYMHSPLKSHLSCALNVLRYLKGAHGKGIRYKYPDIKDIIFGYSDAD</sequence>
<feature type="region of interest" description="Disordered" evidence="2">
    <location>
        <begin position="610"/>
        <end position="674"/>
    </location>
</feature>
<evidence type="ECO:0000259" key="6">
    <source>
        <dbReference type="Pfam" id="PF22936"/>
    </source>
</evidence>
<dbReference type="InterPro" id="IPR013103">
    <property type="entry name" value="RVT_2"/>
</dbReference>
<feature type="compositionally biased region" description="Polar residues" evidence="2">
    <location>
        <begin position="645"/>
        <end position="666"/>
    </location>
</feature>
<name>A0ABQ4XS37_9ASTR</name>
<keyword evidence="1" id="KW-0378">Hydrolase</keyword>